<evidence type="ECO:0000313" key="1">
    <source>
        <dbReference type="EMBL" id="KAJ7570683.1"/>
    </source>
</evidence>
<accession>A0ACC2EW60</accession>
<dbReference type="Proteomes" id="UP001162992">
    <property type="component" value="Chromosome 1"/>
</dbReference>
<evidence type="ECO:0000313" key="2">
    <source>
        <dbReference type="Proteomes" id="UP001162992"/>
    </source>
</evidence>
<gene>
    <name evidence="1" type="ORF">O6H91_01G131200</name>
</gene>
<protein>
    <submittedName>
        <fullName evidence="1">Uncharacterized protein</fullName>
    </submittedName>
</protein>
<proteinExistence type="predicted"/>
<reference evidence="2" key="1">
    <citation type="journal article" date="2024" name="Proc. Natl. Acad. Sci. U.S.A.">
        <title>Extraordinary preservation of gene collinearity over three hundred million years revealed in homosporous lycophytes.</title>
        <authorList>
            <person name="Li C."/>
            <person name="Wickell D."/>
            <person name="Kuo L.Y."/>
            <person name="Chen X."/>
            <person name="Nie B."/>
            <person name="Liao X."/>
            <person name="Peng D."/>
            <person name="Ji J."/>
            <person name="Jenkins J."/>
            <person name="Williams M."/>
            <person name="Shu S."/>
            <person name="Plott C."/>
            <person name="Barry K."/>
            <person name="Rajasekar S."/>
            <person name="Grimwood J."/>
            <person name="Han X."/>
            <person name="Sun S."/>
            <person name="Hou Z."/>
            <person name="He W."/>
            <person name="Dai G."/>
            <person name="Sun C."/>
            <person name="Schmutz J."/>
            <person name="Leebens-Mack J.H."/>
            <person name="Li F.W."/>
            <person name="Wang L."/>
        </authorList>
    </citation>
    <scope>NUCLEOTIDE SEQUENCE [LARGE SCALE GENOMIC DNA]</scope>
    <source>
        <strain evidence="2">cv. PW_Plant_1</strain>
    </source>
</reference>
<organism evidence="1 2">
    <name type="scientific">Diphasiastrum complanatum</name>
    <name type="common">Issler's clubmoss</name>
    <name type="synonym">Lycopodium complanatum</name>
    <dbReference type="NCBI Taxonomy" id="34168"/>
    <lineage>
        <taxon>Eukaryota</taxon>
        <taxon>Viridiplantae</taxon>
        <taxon>Streptophyta</taxon>
        <taxon>Embryophyta</taxon>
        <taxon>Tracheophyta</taxon>
        <taxon>Lycopodiopsida</taxon>
        <taxon>Lycopodiales</taxon>
        <taxon>Lycopodiaceae</taxon>
        <taxon>Lycopodioideae</taxon>
        <taxon>Diphasiastrum</taxon>
    </lineage>
</organism>
<sequence length="427" mass="49453">MPRRCSSFLRVLQHRVEGLFHGSVSWNGRQGSSCGGAYSNGGFADKPRFNNMDYECSITHRDETLGPILSGMIQWKVFACGEFRGNLSGKLDRWRWLFARDEHTLSREWLVERMKMDRKRKEMKQKRVLARRVRPAVVGSAPASTYYHQGSEFHQTVKPITSEALTGPLMPNCPEEIKLAPVLARPILMITRNIEWANIAFGFEQQNRYVIMDPLLPQVPVGYIFEESNWLMRQILRTRRPLIAYVLDGAGGEAFRARRPAWLINSKIYVEVDGQVIGEVHRRWHLWKRIYDLYLGKEQFAYVENPGFWFWTFSVRDENGNVLAEIDRNWRGFGYELFTDAGQYVVRFGELAAVYQSIEKVSENKYQFPSWQDQTSVPQVDSLPVSRPLTLMERAIVLALAVSLDNDYFSRHVMGWGIPFPMVGEPQ</sequence>
<keyword evidence="2" id="KW-1185">Reference proteome</keyword>
<dbReference type="EMBL" id="CM055092">
    <property type="protein sequence ID" value="KAJ7570683.1"/>
    <property type="molecule type" value="Genomic_DNA"/>
</dbReference>
<name>A0ACC2EW60_DIPCM</name>
<comment type="caution">
    <text evidence="1">The sequence shown here is derived from an EMBL/GenBank/DDBJ whole genome shotgun (WGS) entry which is preliminary data.</text>
</comment>